<proteinExistence type="predicted"/>
<evidence type="ECO:0000256" key="1">
    <source>
        <dbReference type="SAM" id="MobiDB-lite"/>
    </source>
</evidence>
<dbReference type="EMBL" id="BAABDO010000029">
    <property type="protein sequence ID" value="GAA4139279.1"/>
    <property type="molecule type" value="Genomic_DNA"/>
</dbReference>
<dbReference type="Proteomes" id="UP001500266">
    <property type="component" value="Unassembled WGS sequence"/>
</dbReference>
<name>A0ABP7YPG0_9ACTN</name>
<organism evidence="2 3">
    <name type="scientific">Actinomadura keratinilytica</name>
    <dbReference type="NCBI Taxonomy" id="547461"/>
    <lineage>
        <taxon>Bacteria</taxon>
        <taxon>Bacillati</taxon>
        <taxon>Actinomycetota</taxon>
        <taxon>Actinomycetes</taxon>
        <taxon>Streptosporangiales</taxon>
        <taxon>Thermomonosporaceae</taxon>
        <taxon>Actinomadura</taxon>
    </lineage>
</organism>
<evidence type="ECO:0000313" key="3">
    <source>
        <dbReference type="Proteomes" id="UP001500266"/>
    </source>
</evidence>
<feature type="region of interest" description="Disordered" evidence="1">
    <location>
        <begin position="1"/>
        <end position="99"/>
    </location>
</feature>
<gene>
    <name evidence="2" type="ORF">GCM10022416_25410</name>
</gene>
<sequence length="99" mass="9999">MPGATPSPVTRLTCRNGGSAAPAGRRPDSGPAAGSPGRCPLRVLRQARGGRRDPASRSLEGDGLPDFTARACRTADDTGGPAVSGTAGRFNARAVETAR</sequence>
<comment type="caution">
    <text evidence="2">The sequence shown here is derived from an EMBL/GenBank/DDBJ whole genome shotgun (WGS) entry which is preliminary data.</text>
</comment>
<keyword evidence="3" id="KW-1185">Reference proteome</keyword>
<evidence type="ECO:0000313" key="2">
    <source>
        <dbReference type="EMBL" id="GAA4139279.1"/>
    </source>
</evidence>
<accession>A0ABP7YPG0</accession>
<protein>
    <submittedName>
        <fullName evidence="2">Uncharacterized protein</fullName>
    </submittedName>
</protein>
<reference evidence="3" key="1">
    <citation type="journal article" date="2019" name="Int. J. Syst. Evol. Microbiol.">
        <title>The Global Catalogue of Microorganisms (GCM) 10K type strain sequencing project: providing services to taxonomists for standard genome sequencing and annotation.</title>
        <authorList>
            <consortium name="The Broad Institute Genomics Platform"/>
            <consortium name="The Broad Institute Genome Sequencing Center for Infectious Disease"/>
            <person name="Wu L."/>
            <person name="Ma J."/>
        </authorList>
    </citation>
    <scope>NUCLEOTIDE SEQUENCE [LARGE SCALE GENOMIC DNA]</scope>
    <source>
        <strain evidence="3">JCM 17316</strain>
    </source>
</reference>